<keyword evidence="3" id="KW-1185">Reference proteome</keyword>
<evidence type="ECO:0000259" key="1">
    <source>
        <dbReference type="Pfam" id="PF00550"/>
    </source>
</evidence>
<dbReference type="OrthoDB" id="7875289at2"/>
<dbReference type="AlphaFoldDB" id="A0A556QQD0"/>
<dbReference type="Gene3D" id="1.10.1200.10">
    <property type="entry name" value="ACP-like"/>
    <property type="match status" value="1"/>
</dbReference>
<dbReference type="Pfam" id="PF00550">
    <property type="entry name" value="PP-binding"/>
    <property type="match status" value="1"/>
</dbReference>
<protein>
    <recommendedName>
        <fullName evidence="1">Carrier domain-containing protein</fullName>
    </recommendedName>
</protein>
<name>A0A556QQD0_9BACT</name>
<feature type="domain" description="Carrier" evidence="1">
    <location>
        <begin position="67"/>
        <end position="117"/>
    </location>
</feature>
<dbReference type="SUPFAM" id="SSF47336">
    <property type="entry name" value="ACP-like"/>
    <property type="match status" value="1"/>
</dbReference>
<accession>A0A556QQD0</accession>
<dbReference type="EMBL" id="VMBG01000001">
    <property type="protein sequence ID" value="TSJ78846.1"/>
    <property type="molecule type" value="Genomic_DNA"/>
</dbReference>
<sequence length="144" mass="15972">MGRETPAARPDDLRFAGGRRRHSNTASYIMNASLAHANSAEFSAALRDFINVELPKLNPRITTSPGVDAATPLFETGIIDSLGILHLIAWVERATGHEIPIGKVVMKHFQTITAITETFYSTDSCHENCHRCPHCKRRADSHEH</sequence>
<reference evidence="2 3" key="1">
    <citation type="submission" date="2019-07" db="EMBL/GenBank/DDBJ databases">
        <title>Description of 53C-WASEF.</title>
        <authorList>
            <person name="Pitt A."/>
            <person name="Hahn M.W."/>
        </authorList>
    </citation>
    <scope>NUCLEOTIDE SEQUENCE [LARGE SCALE GENOMIC DNA]</scope>
    <source>
        <strain evidence="2 3">53C-WASEF</strain>
    </source>
</reference>
<gene>
    <name evidence="2" type="ORF">FPL22_05940</name>
</gene>
<evidence type="ECO:0000313" key="3">
    <source>
        <dbReference type="Proteomes" id="UP000315648"/>
    </source>
</evidence>
<dbReference type="InterPro" id="IPR009081">
    <property type="entry name" value="PP-bd_ACP"/>
</dbReference>
<organism evidence="2 3">
    <name type="scientific">Rariglobus hedericola</name>
    <dbReference type="NCBI Taxonomy" id="2597822"/>
    <lineage>
        <taxon>Bacteria</taxon>
        <taxon>Pseudomonadati</taxon>
        <taxon>Verrucomicrobiota</taxon>
        <taxon>Opitutia</taxon>
        <taxon>Opitutales</taxon>
        <taxon>Opitutaceae</taxon>
        <taxon>Rariglobus</taxon>
    </lineage>
</organism>
<evidence type="ECO:0000313" key="2">
    <source>
        <dbReference type="EMBL" id="TSJ78846.1"/>
    </source>
</evidence>
<dbReference type="Proteomes" id="UP000315648">
    <property type="component" value="Unassembled WGS sequence"/>
</dbReference>
<comment type="caution">
    <text evidence="2">The sequence shown here is derived from an EMBL/GenBank/DDBJ whole genome shotgun (WGS) entry which is preliminary data.</text>
</comment>
<proteinExistence type="predicted"/>
<dbReference type="InterPro" id="IPR036736">
    <property type="entry name" value="ACP-like_sf"/>
</dbReference>